<reference evidence="7" key="1">
    <citation type="submission" date="2022-05" db="EMBL/GenBank/DDBJ databases">
        <title>Description of a novel species of Leclercia; Leclercia tamurae and the Proposal for a Novel Genus Silvania gen. nov. Containing Two Novel Species Silvania hatchlandensis sp. nov. and Silvania confinis sp. nov. Isolated from the Rhizosphere of Oak.</title>
        <authorList>
            <person name="Maddock D.W."/>
            <person name="Brady C.L."/>
            <person name="Denman S."/>
            <person name="Arnold D."/>
        </authorList>
    </citation>
    <scope>NUCLEOTIDE SEQUENCE</scope>
    <source>
        <strain evidence="7">H4N4</strain>
    </source>
</reference>
<evidence type="ECO:0000313" key="7">
    <source>
        <dbReference type="EMBL" id="MCU6670973.1"/>
    </source>
</evidence>
<dbReference type="InterPro" id="IPR050263">
    <property type="entry name" value="Bact_Fimbrial_Adh_Pro"/>
</dbReference>
<feature type="domain" description="Fimbrial-type adhesion" evidence="6">
    <location>
        <begin position="43"/>
        <end position="186"/>
    </location>
</feature>
<evidence type="ECO:0000256" key="4">
    <source>
        <dbReference type="ARBA" id="ARBA00023263"/>
    </source>
</evidence>
<comment type="similarity">
    <text evidence="2">Belongs to the fimbrial protein family.</text>
</comment>
<evidence type="ECO:0000256" key="5">
    <source>
        <dbReference type="SAM" id="SignalP"/>
    </source>
</evidence>
<dbReference type="PANTHER" id="PTHR33420">
    <property type="entry name" value="FIMBRIAL SUBUNIT ELFA-RELATED"/>
    <property type="match status" value="1"/>
</dbReference>
<protein>
    <submittedName>
        <fullName evidence="7">Fimbrial protein</fullName>
    </submittedName>
</protein>
<dbReference type="InterPro" id="IPR008966">
    <property type="entry name" value="Adhesion_dom_sf"/>
</dbReference>
<evidence type="ECO:0000256" key="2">
    <source>
        <dbReference type="ARBA" id="ARBA00006671"/>
    </source>
</evidence>
<feature type="chain" id="PRO_5039925203" evidence="5">
    <location>
        <begin position="23"/>
        <end position="187"/>
    </location>
</feature>
<dbReference type="AlphaFoldDB" id="A0A9J6QRX0"/>
<proteinExistence type="inferred from homology"/>
<dbReference type="GO" id="GO:0009289">
    <property type="term" value="C:pilus"/>
    <property type="evidence" value="ECO:0007669"/>
    <property type="project" value="UniProtKB-SubCell"/>
</dbReference>
<name>A0A9J6QRX0_9ENTR</name>
<evidence type="ECO:0000259" key="6">
    <source>
        <dbReference type="Pfam" id="PF00419"/>
    </source>
</evidence>
<dbReference type="Gene3D" id="2.60.40.1090">
    <property type="entry name" value="Fimbrial-type adhesion domain"/>
    <property type="match status" value="1"/>
</dbReference>
<dbReference type="Proteomes" id="UP001061282">
    <property type="component" value="Unassembled WGS sequence"/>
</dbReference>
<dbReference type="RefSeq" id="WP_271269481.1">
    <property type="nucleotide sequence ID" value="NZ_JAMGZJ010000078.1"/>
</dbReference>
<dbReference type="PANTHER" id="PTHR33420:SF3">
    <property type="entry name" value="FIMBRIAL SUBUNIT ELFA"/>
    <property type="match status" value="1"/>
</dbReference>
<organism evidence="7 8">
    <name type="scientific">Silvania confinis</name>
    <dbReference type="NCBI Taxonomy" id="2926470"/>
    <lineage>
        <taxon>Bacteria</taxon>
        <taxon>Pseudomonadati</taxon>
        <taxon>Pseudomonadota</taxon>
        <taxon>Gammaproteobacteria</taxon>
        <taxon>Enterobacterales</taxon>
        <taxon>Enterobacteriaceae</taxon>
        <taxon>Silvania</taxon>
    </lineage>
</organism>
<gene>
    <name evidence="7" type="ORF">M8013_19790</name>
</gene>
<keyword evidence="8" id="KW-1185">Reference proteome</keyword>
<dbReference type="InterPro" id="IPR036937">
    <property type="entry name" value="Adhesion_dom_fimbrial_sf"/>
</dbReference>
<evidence type="ECO:0000313" key="8">
    <source>
        <dbReference type="Proteomes" id="UP001061282"/>
    </source>
</evidence>
<sequence length="187" mass="18843">MKNQFRAVAALVGVMASGAAFSNDMTVNPGTGAGTQGAGGVVEFSGEIVDASCNVTPASKDVKVDLGKWAKSYFTAPGDETTKTPFTISVDNCPDSVKTVAVLFDGQKDATDSTLLALTAGGATGVGIKLYNGDATTAQVDLGTVSASVPVTAGKADLPFFADYSATIAEVTVGPANGVANFLMVYN</sequence>
<evidence type="ECO:0000256" key="1">
    <source>
        <dbReference type="ARBA" id="ARBA00004561"/>
    </source>
</evidence>
<dbReference type="GO" id="GO:0043709">
    <property type="term" value="P:cell adhesion involved in single-species biofilm formation"/>
    <property type="evidence" value="ECO:0007669"/>
    <property type="project" value="TreeGrafter"/>
</dbReference>
<comment type="subcellular location">
    <subcellularLocation>
        <location evidence="1">Fimbrium</location>
    </subcellularLocation>
</comment>
<keyword evidence="4" id="KW-0281">Fimbrium</keyword>
<evidence type="ECO:0000256" key="3">
    <source>
        <dbReference type="ARBA" id="ARBA00022729"/>
    </source>
</evidence>
<keyword evidence="3 5" id="KW-0732">Signal</keyword>
<accession>A0A9J6QRX0</accession>
<dbReference type="SUPFAM" id="SSF49401">
    <property type="entry name" value="Bacterial adhesins"/>
    <property type="match status" value="1"/>
</dbReference>
<feature type="signal peptide" evidence="5">
    <location>
        <begin position="1"/>
        <end position="22"/>
    </location>
</feature>
<comment type="caution">
    <text evidence="7">The sequence shown here is derived from an EMBL/GenBank/DDBJ whole genome shotgun (WGS) entry which is preliminary data.</text>
</comment>
<dbReference type="Pfam" id="PF00419">
    <property type="entry name" value="Fimbrial"/>
    <property type="match status" value="1"/>
</dbReference>
<dbReference type="InterPro" id="IPR000259">
    <property type="entry name" value="Adhesion_dom_fimbrial"/>
</dbReference>
<dbReference type="EMBL" id="JAMGZJ010000078">
    <property type="protein sequence ID" value="MCU6670973.1"/>
    <property type="molecule type" value="Genomic_DNA"/>
</dbReference>